<feature type="region of interest" description="Disordered" evidence="1">
    <location>
        <begin position="53"/>
        <end position="81"/>
    </location>
</feature>
<organism evidence="2 3">
    <name type="scientific">Fusarium torulosum</name>
    <dbReference type="NCBI Taxonomy" id="33205"/>
    <lineage>
        <taxon>Eukaryota</taxon>
        <taxon>Fungi</taxon>
        <taxon>Dikarya</taxon>
        <taxon>Ascomycota</taxon>
        <taxon>Pezizomycotina</taxon>
        <taxon>Sordariomycetes</taxon>
        <taxon>Hypocreomycetidae</taxon>
        <taxon>Hypocreales</taxon>
        <taxon>Nectriaceae</taxon>
        <taxon>Fusarium</taxon>
    </lineage>
</organism>
<accession>A0AAE8MJJ1</accession>
<protein>
    <submittedName>
        <fullName evidence="2">Uncharacterized protein</fullName>
    </submittedName>
</protein>
<gene>
    <name evidence="2" type="ORF">FTOL_12261</name>
</gene>
<dbReference type="AlphaFoldDB" id="A0AAE8MJJ1"/>
<evidence type="ECO:0000256" key="1">
    <source>
        <dbReference type="SAM" id="MobiDB-lite"/>
    </source>
</evidence>
<feature type="region of interest" description="Disordered" evidence="1">
    <location>
        <begin position="140"/>
        <end position="181"/>
    </location>
</feature>
<feature type="region of interest" description="Disordered" evidence="1">
    <location>
        <begin position="205"/>
        <end position="232"/>
    </location>
</feature>
<feature type="compositionally biased region" description="Polar residues" evidence="1">
    <location>
        <begin position="67"/>
        <end position="80"/>
    </location>
</feature>
<feature type="region of interest" description="Disordered" evidence="1">
    <location>
        <begin position="94"/>
        <end position="115"/>
    </location>
</feature>
<proteinExistence type="predicted"/>
<feature type="compositionally biased region" description="Basic and acidic residues" evidence="1">
    <location>
        <begin position="212"/>
        <end position="223"/>
    </location>
</feature>
<feature type="region of interest" description="Disordered" evidence="1">
    <location>
        <begin position="779"/>
        <end position="806"/>
    </location>
</feature>
<feature type="compositionally biased region" description="Polar residues" evidence="1">
    <location>
        <begin position="99"/>
        <end position="115"/>
    </location>
</feature>
<reference evidence="2" key="1">
    <citation type="submission" date="2018-03" db="EMBL/GenBank/DDBJ databases">
        <authorList>
            <person name="Guldener U."/>
        </authorList>
    </citation>
    <scope>NUCLEOTIDE SEQUENCE</scope>
</reference>
<dbReference type="Proteomes" id="UP001187734">
    <property type="component" value="Unassembled WGS sequence"/>
</dbReference>
<name>A0AAE8MJJ1_9HYPO</name>
<feature type="compositionally biased region" description="Polar residues" evidence="1">
    <location>
        <begin position="511"/>
        <end position="521"/>
    </location>
</feature>
<sequence length="806" mass="88568">MEGHDDNAARCLPKIPKLFTTPDHPPEVILFSASAPDEDLTKSHVVHGLTTCETHEDNTQQKDGQNKRTPPSNALYSTLISPGDGKAMVFTIEKEQSSQEDATIPPSSDMSTHSGDNILEETVQKLTDIASKVRKMSASLIKNKGDTSDRTASAEQSGEAGSALPSQDPPPQPLTRSRLRSIPNTKLYNLGALYDRLQSTIDDSQAATIRSDTSRPADTDDHSTSSSEAPGTTVVAECPAYYIFDPHSGGTAYYMYQDNDEKEGYKIEKVSFKFTSPEPGVRTYHLEASAKDHGEMMGDSQETLWRFGSSHIPAVIIDPEGLASHEAEADEDEPLYAGEEATQSIARKVSDRLQKIRHLREHLYVINGQGQHVPGARGLYLIGDKDIRDEVSIVLDETLKNDHTNGPERPTATTESSESRPLLRLDESSQAILVPSPMAVDPATTINLPKTSYANINATDMQVHTKTRGTASEATTTVITRRSVAEITWARAYPTGYDPDSRTRGRTVSDYCSPTHGGSRSCSDDRQQSHPKTVKGDFVLRQYATPKSTAEILADIMCNKSFEQQLRVSDGTVITSFPRLFSRDCTTTGWLNSPVDTEDTKKFAPSNLYKHGVDAHSGCDEAASSGSPGETPKPSPYNDAHFDANPFNTGFNTMKIEGSPFPTLAAERRLSASLDADSHRRRSIQVIGVEEETLDDQNGPRPSLMRKIKQGSHKFFHKHHFRKPSGRVPSITSEEDDSRDGDGLRSRDSNMGQLSQLSPRPDNLEIREAVAEIRLHVPGRREGTCSEDNQPHECVNDLSSREISPK</sequence>
<evidence type="ECO:0000313" key="2">
    <source>
        <dbReference type="EMBL" id="SPJ87792.1"/>
    </source>
</evidence>
<feature type="compositionally biased region" description="Basic and acidic residues" evidence="1">
    <location>
        <begin position="53"/>
        <end position="66"/>
    </location>
</feature>
<feature type="compositionally biased region" description="Low complexity" evidence="1">
    <location>
        <begin position="153"/>
        <end position="163"/>
    </location>
</feature>
<dbReference type="EMBL" id="ONZP01000573">
    <property type="protein sequence ID" value="SPJ87792.1"/>
    <property type="molecule type" value="Genomic_DNA"/>
</dbReference>
<evidence type="ECO:0000313" key="3">
    <source>
        <dbReference type="Proteomes" id="UP001187734"/>
    </source>
</evidence>
<comment type="caution">
    <text evidence="2">The sequence shown here is derived from an EMBL/GenBank/DDBJ whole genome shotgun (WGS) entry which is preliminary data.</text>
</comment>
<feature type="region of interest" description="Disordered" evidence="1">
    <location>
        <begin position="618"/>
        <end position="640"/>
    </location>
</feature>
<feature type="region of interest" description="Disordered" evidence="1">
    <location>
        <begin position="511"/>
        <end position="531"/>
    </location>
</feature>
<feature type="region of interest" description="Disordered" evidence="1">
    <location>
        <begin position="398"/>
        <end position="422"/>
    </location>
</feature>
<keyword evidence="3" id="KW-1185">Reference proteome</keyword>
<feature type="region of interest" description="Disordered" evidence="1">
    <location>
        <begin position="718"/>
        <end position="763"/>
    </location>
</feature>